<dbReference type="RefSeq" id="WP_092267313.1">
    <property type="nucleotide sequence ID" value="NZ_FORT01000003.1"/>
</dbReference>
<dbReference type="SUPFAM" id="SSF46689">
    <property type="entry name" value="Homeodomain-like"/>
    <property type="match status" value="1"/>
</dbReference>
<gene>
    <name evidence="4" type="ORF">SAMN05518846_103309</name>
</gene>
<dbReference type="PROSITE" id="PS50977">
    <property type="entry name" value="HTH_TETR_2"/>
    <property type="match status" value="1"/>
</dbReference>
<feature type="domain" description="HTH tetR-type" evidence="3">
    <location>
        <begin position="13"/>
        <end position="73"/>
    </location>
</feature>
<sequence length="222" mass="25737">MSRSRSLSEKQINRMFKYFVEATIKIIEEEGIQNVTARKVGDVAGFNGSALYRYFDELSHLVFFGCIKFIQAYFLDVQDYISKGNNSVEKYLLSWECFCEHSFKQPDIYHAFYVADLGKDPHEMLKKYFSHYQTDLIGIPEDILPSLLDPSLTNRSKAILQKAVDEGLLKSDFVEEINEINVLIWKGMLTTFINNRSIYTEEEAVERAMHHIRMTTLTFGGK</sequence>
<evidence type="ECO:0000313" key="5">
    <source>
        <dbReference type="Proteomes" id="UP000198915"/>
    </source>
</evidence>
<dbReference type="Gene3D" id="1.10.357.10">
    <property type="entry name" value="Tetracycline Repressor, domain 2"/>
    <property type="match status" value="1"/>
</dbReference>
<evidence type="ECO:0000313" key="4">
    <source>
        <dbReference type="EMBL" id="SFJ42116.1"/>
    </source>
</evidence>
<keyword evidence="5" id="KW-1185">Reference proteome</keyword>
<evidence type="ECO:0000256" key="2">
    <source>
        <dbReference type="PROSITE-ProRule" id="PRU00335"/>
    </source>
</evidence>
<reference evidence="5" key="1">
    <citation type="submission" date="2016-10" db="EMBL/GenBank/DDBJ databases">
        <authorList>
            <person name="Varghese N."/>
            <person name="Submissions S."/>
        </authorList>
    </citation>
    <scope>NUCLEOTIDE SEQUENCE [LARGE SCALE GENOMIC DNA]</scope>
    <source>
        <strain evidence="5">OK042</strain>
    </source>
</reference>
<dbReference type="InterPro" id="IPR009057">
    <property type="entry name" value="Homeodomain-like_sf"/>
</dbReference>
<proteinExistence type="predicted"/>
<feature type="DNA-binding region" description="H-T-H motif" evidence="2">
    <location>
        <begin position="36"/>
        <end position="55"/>
    </location>
</feature>
<dbReference type="AlphaFoldDB" id="A0A1I3RAA5"/>
<keyword evidence="1 2" id="KW-0238">DNA-binding</keyword>
<dbReference type="Proteomes" id="UP000198915">
    <property type="component" value="Unassembled WGS sequence"/>
</dbReference>
<dbReference type="Pfam" id="PF00440">
    <property type="entry name" value="TetR_N"/>
    <property type="match status" value="1"/>
</dbReference>
<accession>A0A1I3RAA5</accession>
<dbReference type="GO" id="GO:0003677">
    <property type="term" value="F:DNA binding"/>
    <property type="evidence" value="ECO:0007669"/>
    <property type="project" value="UniProtKB-UniRule"/>
</dbReference>
<dbReference type="STRING" id="1884381.SAMN05518846_103309"/>
<evidence type="ECO:0000259" key="3">
    <source>
        <dbReference type="PROSITE" id="PS50977"/>
    </source>
</evidence>
<organism evidence="4 5">
    <name type="scientific">Brevibacillus centrosporus</name>
    <dbReference type="NCBI Taxonomy" id="54910"/>
    <lineage>
        <taxon>Bacteria</taxon>
        <taxon>Bacillati</taxon>
        <taxon>Bacillota</taxon>
        <taxon>Bacilli</taxon>
        <taxon>Bacillales</taxon>
        <taxon>Paenibacillaceae</taxon>
        <taxon>Brevibacillus</taxon>
    </lineage>
</organism>
<dbReference type="EMBL" id="FORT01000003">
    <property type="protein sequence ID" value="SFJ42116.1"/>
    <property type="molecule type" value="Genomic_DNA"/>
</dbReference>
<name>A0A1I3RAA5_9BACL</name>
<evidence type="ECO:0000256" key="1">
    <source>
        <dbReference type="ARBA" id="ARBA00023125"/>
    </source>
</evidence>
<protein>
    <submittedName>
        <fullName evidence="4">Transcriptional regulator, TetR family</fullName>
    </submittedName>
</protein>
<dbReference type="InterPro" id="IPR001647">
    <property type="entry name" value="HTH_TetR"/>
</dbReference>